<keyword evidence="2" id="KW-1185">Reference proteome</keyword>
<gene>
    <name evidence="1" type="ORF">EHS24_005817</name>
</gene>
<accession>A0A427XZP9</accession>
<name>A0A427XZP9_9TREE</name>
<evidence type="ECO:0000313" key="1">
    <source>
        <dbReference type="EMBL" id="RSH84302.1"/>
    </source>
</evidence>
<dbReference type="RefSeq" id="XP_028477750.1">
    <property type="nucleotide sequence ID" value="XM_028621298.1"/>
</dbReference>
<dbReference type="OrthoDB" id="10008801at2759"/>
<sequence>MSAFASLRVLRAARVAPIARTFVAARPVRAFHVSLIARSESTEAKPDPEIDALREKIANHDGAREAIMKLGELMTSKGIDTTKPPTTPQLLKLGMDPEIREAGKNLMAQLQAAGVEMNPAVASQLFSKVVKDE</sequence>
<protein>
    <submittedName>
        <fullName evidence="1">Uncharacterized protein</fullName>
    </submittedName>
</protein>
<dbReference type="GeneID" id="39590360"/>
<organism evidence="1 2">
    <name type="scientific">Apiotrichum porosum</name>
    <dbReference type="NCBI Taxonomy" id="105984"/>
    <lineage>
        <taxon>Eukaryota</taxon>
        <taxon>Fungi</taxon>
        <taxon>Dikarya</taxon>
        <taxon>Basidiomycota</taxon>
        <taxon>Agaricomycotina</taxon>
        <taxon>Tremellomycetes</taxon>
        <taxon>Trichosporonales</taxon>
        <taxon>Trichosporonaceae</taxon>
        <taxon>Apiotrichum</taxon>
    </lineage>
</organism>
<dbReference type="EMBL" id="RSCE01000003">
    <property type="protein sequence ID" value="RSH84302.1"/>
    <property type="molecule type" value="Genomic_DNA"/>
</dbReference>
<proteinExistence type="predicted"/>
<dbReference type="Proteomes" id="UP000279236">
    <property type="component" value="Unassembled WGS sequence"/>
</dbReference>
<reference evidence="1 2" key="1">
    <citation type="submission" date="2018-11" db="EMBL/GenBank/DDBJ databases">
        <title>Genome sequence of Apiotrichum porosum DSM 27194.</title>
        <authorList>
            <person name="Aliyu H."/>
            <person name="Gorte O."/>
            <person name="Ochsenreither K."/>
        </authorList>
    </citation>
    <scope>NUCLEOTIDE SEQUENCE [LARGE SCALE GENOMIC DNA]</scope>
    <source>
        <strain evidence="1 2">DSM 27194</strain>
    </source>
</reference>
<comment type="caution">
    <text evidence="1">The sequence shown here is derived from an EMBL/GenBank/DDBJ whole genome shotgun (WGS) entry which is preliminary data.</text>
</comment>
<dbReference type="AlphaFoldDB" id="A0A427XZP9"/>
<evidence type="ECO:0000313" key="2">
    <source>
        <dbReference type="Proteomes" id="UP000279236"/>
    </source>
</evidence>